<dbReference type="STRING" id="2903.R1CX60"/>
<dbReference type="AlphaFoldDB" id="A0A0D3JVV8"/>
<reference evidence="5" key="1">
    <citation type="journal article" date="2013" name="Nature">
        <title>Pan genome of the phytoplankton Emiliania underpins its global distribution.</title>
        <authorList>
            <person name="Read B.A."/>
            <person name="Kegel J."/>
            <person name="Klute M.J."/>
            <person name="Kuo A."/>
            <person name="Lefebvre S.C."/>
            <person name="Maumus F."/>
            <person name="Mayer C."/>
            <person name="Miller J."/>
            <person name="Monier A."/>
            <person name="Salamov A."/>
            <person name="Young J."/>
            <person name="Aguilar M."/>
            <person name="Claverie J.M."/>
            <person name="Frickenhaus S."/>
            <person name="Gonzalez K."/>
            <person name="Herman E.K."/>
            <person name="Lin Y.C."/>
            <person name="Napier J."/>
            <person name="Ogata H."/>
            <person name="Sarno A.F."/>
            <person name="Shmutz J."/>
            <person name="Schroeder D."/>
            <person name="de Vargas C."/>
            <person name="Verret F."/>
            <person name="von Dassow P."/>
            <person name="Valentin K."/>
            <person name="Van de Peer Y."/>
            <person name="Wheeler G."/>
            <person name="Dacks J.B."/>
            <person name="Delwiche C.F."/>
            <person name="Dyhrman S.T."/>
            <person name="Glockner G."/>
            <person name="John U."/>
            <person name="Richards T."/>
            <person name="Worden A.Z."/>
            <person name="Zhang X."/>
            <person name="Grigoriev I.V."/>
            <person name="Allen A.E."/>
            <person name="Bidle K."/>
            <person name="Borodovsky M."/>
            <person name="Bowler C."/>
            <person name="Brownlee C."/>
            <person name="Cock J.M."/>
            <person name="Elias M."/>
            <person name="Gladyshev V.N."/>
            <person name="Groth M."/>
            <person name="Guda C."/>
            <person name="Hadaegh A."/>
            <person name="Iglesias-Rodriguez M.D."/>
            <person name="Jenkins J."/>
            <person name="Jones B.M."/>
            <person name="Lawson T."/>
            <person name="Leese F."/>
            <person name="Lindquist E."/>
            <person name="Lobanov A."/>
            <person name="Lomsadze A."/>
            <person name="Malik S.B."/>
            <person name="Marsh M.E."/>
            <person name="Mackinder L."/>
            <person name="Mock T."/>
            <person name="Mueller-Roeber B."/>
            <person name="Pagarete A."/>
            <person name="Parker M."/>
            <person name="Probert I."/>
            <person name="Quesneville H."/>
            <person name="Raines C."/>
            <person name="Rensing S.A."/>
            <person name="Riano-Pachon D.M."/>
            <person name="Richier S."/>
            <person name="Rokitta S."/>
            <person name="Shiraiwa Y."/>
            <person name="Soanes D.M."/>
            <person name="van der Giezen M."/>
            <person name="Wahlund T.M."/>
            <person name="Williams B."/>
            <person name="Wilson W."/>
            <person name="Wolfe G."/>
            <person name="Wurch L.L."/>
        </authorList>
    </citation>
    <scope>NUCLEOTIDE SEQUENCE</scope>
</reference>
<evidence type="ECO:0000313" key="5">
    <source>
        <dbReference type="Proteomes" id="UP000013827"/>
    </source>
</evidence>
<dbReference type="KEGG" id="ehx:EMIHUDRAFT_558189"/>
<dbReference type="GO" id="GO:0032259">
    <property type="term" value="P:methylation"/>
    <property type="evidence" value="ECO:0007669"/>
    <property type="project" value="UniProtKB-KW"/>
</dbReference>
<dbReference type="GO" id="GO:0008173">
    <property type="term" value="F:RNA methyltransferase activity"/>
    <property type="evidence" value="ECO:0007669"/>
    <property type="project" value="UniProtKB-ARBA"/>
</dbReference>
<dbReference type="PaxDb" id="2903-EOD27643"/>
<dbReference type="InterPro" id="IPR029063">
    <property type="entry name" value="SAM-dependent_MTases_sf"/>
</dbReference>
<evidence type="ECO:0000256" key="3">
    <source>
        <dbReference type="ARBA" id="ARBA00022679"/>
    </source>
</evidence>
<dbReference type="GO" id="GO:0008757">
    <property type="term" value="F:S-adenosylmethionine-dependent methyltransferase activity"/>
    <property type="evidence" value="ECO:0007669"/>
    <property type="project" value="UniProtKB-ARBA"/>
</dbReference>
<accession>A0A0D3JVV8</accession>
<keyword evidence="3" id="KW-0808">Transferase</keyword>
<dbReference type="Pfam" id="PF13489">
    <property type="entry name" value="Methyltransf_23"/>
    <property type="match status" value="1"/>
</dbReference>
<sequence>MIFAYWVERYEREAGKNWELFYRRNRDRFFKDRHYLQADAQLSQASLGGGSGVRVLLEAGCGVGNTLFPLLRAMPALLAALAALASKAGRVVAAVGDLTEGSLPPELSGCAADVATLMFVLSAIAPSKFGAALRAVRSGLRPGGAVLLRDYGAGDGACARMEAGREAKRLDASAPWLVRQDGTRAYFFSVEALRELFEREGFETLECAYAHRITANRATGATLSRTFVTARFRRPASDALDAEFSAP</sequence>
<dbReference type="RefSeq" id="XP_005780072.1">
    <property type="nucleotide sequence ID" value="XM_005780015.1"/>
</dbReference>
<evidence type="ECO:0008006" key="6">
    <source>
        <dbReference type="Google" id="ProtNLM"/>
    </source>
</evidence>
<evidence type="ECO:0000256" key="2">
    <source>
        <dbReference type="ARBA" id="ARBA00022603"/>
    </source>
</evidence>
<evidence type="ECO:0000313" key="4">
    <source>
        <dbReference type="EnsemblProtists" id="EOD27643"/>
    </source>
</evidence>
<keyword evidence="5" id="KW-1185">Reference proteome</keyword>
<protein>
    <recommendedName>
        <fullName evidence="6">Methyltransferase-like protein</fullName>
    </recommendedName>
</protein>
<organism evidence="4 5">
    <name type="scientific">Emiliania huxleyi (strain CCMP1516)</name>
    <dbReference type="NCBI Taxonomy" id="280463"/>
    <lineage>
        <taxon>Eukaryota</taxon>
        <taxon>Haptista</taxon>
        <taxon>Haptophyta</taxon>
        <taxon>Prymnesiophyceae</taxon>
        <taxon>Isochrysidales</taxon>
        <taxon>Noelaerhabdaceae</taxon>
        <taxon>Emiliania</taxon>
    </lineage>
</organism>
<keyword evidence="2" id="KW-0489">Methyltransferase</keyword>
<name>A0A0D3JVV8_EMIH1</name>
<dbReference type="PANTHER" id="PTHR22809">
    <property type="entry name" value="METHYLTRANSFERASE-RELATED"/>
    <property type="match status" value="1"/>
</dbReference>
<proteinExistence type="inferred from homology"/>
<dbReference type="Gene3D" id="3.40.50.150">
    <property type="entry name" value="Vaccinia Virus protein VP39"/>
    <property type="match status" value="1"/>
</dbReference>
<dbReference type="GeneID" id="17273171"/>
<dbReference type="InterPro" id="IPR026113">
    <property type="entry name" value="METTL2/6/8-like"/>
</dbReference>
<dbReference type="eggNOG" id="KOG2361">
    <property type="taxonomic scope" value="Eukaryota"/>
</dbReference>
<dbReference type="Proteomes" id="UP000013827">
    <property type="component" value="Unassembled WGS sequence"/>
</dbReference>
<comment type="similarity">
    <text evidence="1">Belongs to the methyltransferase superfamily. METL family.</text>
</comment>
<dbReference type="PANTHER" id="PTHR22809:SF5">
    <property type="entry name" value="TRNA N(3)-METHYLCYTIDINE METHYLTRANSFERASE METTL6"/>
    <property type="match status" value="1"/>
</dbReference>
<dbReference type="SUPFAM" id="SSF53335">
    <property type="entry name" value="S-adenosyl-L-methionine-dependent methyltransferases"/>
    <property type="match status" value="1"/>
</dbReference>
<reference evidence="4" key="2">
    <citation type="submission" date="2024-10" db="UniProtKB">
        <authorList>
            <consortium name="EnsemblProtists"/>
        </authorList>
    </citation>
    <scope>IDENTIFICATION</scope>
</reference>
<dbReference type="EnsemblProtists" id="EOD27643">
    <property type="protein sequence ID" value="EOD27643"/>
    <property type="gene ID" value="EMIHUDRAFT_558189"/>
</dbReference>
<evidence type="ECO:0000256" key="1">
    <source>
        <dbReference type="ARBA" id="ARBA00009725"/>
    </source>
</evidence>
<dbReference type="HOGENOM" id="CLU_029724_2_0_1"/>